<evidence type="ECO:0000313" key="3">
    <source>
        <dbReference type="Ensembl" id="ENSCCRP00000162162.1"/>
    </source>
</evidence>
<protein>
    <recommendedName>
        <fullName evidence="2">Saposin B-type domain-containing protein</fullName>
    </recommendedName>
</protein>
<feature type="domain" description="Saposin B-type" evidence="2">
    <location>
        <begin position="29"/>
        <end position="107"/>
    </location>
</feature>
<organism evidence="3 4">
    <name type="scientific">Cyprinus carpio carpio</name>
    <dbReference type="NCBI Taxonomy" id="630221"/>
    <lineage>
        <taxon>Eukaryota</taxon>
        <taxon>Metazoa</taxon>
        <taxon>Chordata</taxon>
        <taxon>Craniata</taxon>
        <taxon>Vertebrata</taxon>
        <taxon>Euteleostomi</taxon>
        <taxon>Actinopterygii</taxon>
        <taxon>Neopterygii</taxon>
        <taxon>Teleostei</taxon>
        <taxon>Ostariophysi</taxon>
        <taxon>Cypriniformes</taxon>
        <taxon>Cyprinidae</taxon>
        <taxon>Cyprininae</taxon>
        <taxon>Cyprinus</taxon>
    </lineage>
</organism>
<keyword evidence="1" id="KW-1015">Disulfide bond</keyword>
<dbReference type="PANTHER" id="PTHR15541">
    <property type="entry name" value="GRANULYSIN RELATED"/>
    <property type="match status" value="1"/>
</dbReference>
<dbReference type="Gene3D" id="1.10.225.10">
    <property type="entry name" value="Saposin-like"/>
    <property type="match status" value="1"/>
</dbReference>
<evidence type="ECO:0000256" key="1">
    <source>
        <dbReference type="ARBA" id="ARBA00023157"/>
    </source>
</evidence>
<dbReference type="SUPFAM" id="SSF47862">
    <property type="entry name" value="Saposin"/>
    <property type="match status" value="1"/>
</dbReference>
<dbReference type="InterPro" id="IPR038847">
    <property type="entry name" value="Granulysin-like"/>
</dbReference>
<evidence type="ECO:0000313" key="4">
    <source>
        <dbReference type="Proteomes" id="UP001108240"/>
    </source>
</evidence>
<dbReference type="Proteomes" id="UP001108240">
    <property type="component" value="Unplaced"/>
</dbReference>
<dbReference type="Ensembl" id="ENSCCRT00000163650.1">
    <property type="protein sequence ID" value="ENSCCRP00000162162.1"/>
    <property type="gene ID" value="ENSCCRG00000067202.1"/>
</dbReference>
<dbReference type="SMART" id="SM00741">
    <property type="entry name" value="SapB"/>
    <property type="match status" value="1"/>
</dbReference>
<dbReference type="Pfam" id="PF05184">
    <property type="entry name" value="SapB_1"/>
    <property type="match status" value="1"/>
</dbReference>
<dbReference type="InterPro" id="IPR008138">
    <property type="entry name" value="SapB_2"/>
</dbReference>
<dbReference type="GO" id="GO:0006629">
    <property type="term" value="P:lipid metabolic process"/>
    <property type="evidence" value="ECO:0007669"/>
    <property type="project" value="InterPro"/>
</dbReference>
<dbReference type="PANTHER" id="PTHR15541:SF2">
    <property type="entry name" value="GRANULYSIN"/>
    <property type="match status" value="1"/>
</dbReference>
<reference evidence="3" key="1">
    <citation type="submission" date="2025-08" db="UniProtKB">
        <authorList>
            <consortium name="Ensembl"/>
        </authorList>
    </citation>
    <scope>IDENTIFICATION</scope>
</reference>
<reference evidence="3" key="2">
    <citation type="submission" date="2025-09" db="UniProtKB">
        <authorList>
            <consortium name="Ensembl"/>
        </authorList>
    </citation>
    <scope>IDENTIFICATION</scope>
</reference>
<dbReference type="GO" id="GO:0042742">
    <property type="term" value="P:defense response to bacterium"/>
    <property type="evidence" value="ECO:0007669"/>
    <property type="project" value="InterPro"/>
</dbReference>
<sequence length="112" mass="12863">MGMSQHFDHPNPVREMEFSYHDKATENKQIIICNVCKTILRKVIAFIGKTASKEEINQKLDRICQKIRISGCQSFLQKYKNKVVNSLISGDKAGTICIKLKLCKKMDMQTIQ</sequence>
<name>A0A9J8BXK2_CYPCA</name>
<dbReference type="GeneTree" id="ENSGT01060000253340"/>
<accession>A0A9J8BXK2</accession>
<dbReference type="PROSITE" id="PS50015">
    <property type="entry name" value="SAP_B"/>
    <property type="match status" value="1"/>
</dbReference>
<dbReference type="InterPro" id="IPR011001">
    <property type="entry name" value="Saposin-like"/>
</dbReference>
<dbReference type="InterPro" id="IPR007856">
    <property type="entry name" value="SapB_1"/>
</dbReference>
<dbReference type="Pfam" id="PF03489">
    <property type="entry name" value="SapB_2"/>
    <property type="match status" value="1"/>
</dbReference>
<dbReference type="InterPro" id="IPR008139">
    <property type="entry name" value="SaposinB_dom"/>
</dbReference>
<keyword evidence="4" id="KW-1185">Reference proteome</keyword>
<proteinExistence type="predicted"/>
<dbReference type="AlphaFoldDB" id="A0A9J8BXK2"/>
<evidence type="ECO:0000259" key="2">
    <source>
        <dbReference type="PROSITE" id="PS50015"/>
    </source>
</evidence>